<sequence>MLCPQKRRFSDHWSMSEDGAALEVRAIVDKMQQRFVAGWSLPSAFSFDEGILPATSKRNTTRVFMPDKPHRYGSKMFMTCDFRTAFEFYAGKRAGDDGPDSSFDCKIGAVTVGRNLTNVLDSNFRHPWHVVVVDRAYTSILFAIELLHMGVYVVGTIMTNRLGYDEHVKESRSSRPASIPQGAFTFSRSVAVPNIVAFHW</sequence>
<organism evidence="2 3">
    <name type="scientific">Phytophthora fragariaefolia</name>
    <dbReference type="NCBI Taxonomy" id="1490495"/>
    <lineage>
        <taxon>Eukaryota</taxon>
        <taxon>Sar</taxon>
        <taxon>Stramenopiles</taxon>
        <taxon>Oomycota</taxon>
        <taxon>Peronosporomycetes</taxon>
        <taxon>Peronosporales</taxon>
        <taxon>Peronosporaceae</taxon>
        <taxon>Phytophthora</taxon>
    </lineage>
</organism>
<dbReference type="Pfam" id="PF13843">
    <property type="entry name" value="DDE_Tnp_1_7"/>
    <property type="match status" value="1"/>
</dbReference>
<evidence type="ECO:0000259" key="1">
    <source>
        <dbReference type="Pfam" id="PF13843"/>
    </source>
</evidence>
<dbReference type="PANTHER" id="PTHR46599">
    <property type="entry name" value="PIGGYBAC TRANSPOSABLE ELEMENT-DERIVED PROTEIN 4"/>
    <property type="match status" value="1"/>
</dbReference>
<dbReference type="InterPro" id="IPR029526">
    <property type="entry name" value="PGBD"/>
</dbReference>
<feature type="domain" description="PiggyBac transposable element-derived protein" evidence="1">
    <location>
        <begin position="9"/>
        <end position="171"/>
    </location>
</feature>
<protein>
    <submittedName>
        <fullName evidence="2">Unnamed protein product</fullName>
    </submittedName>
</protein>
<dbReference type="Proteomes" id="UP001165121">
    <property type="component" value="Unassembled WGS sequence"/>
</dbReference>
<keyword evidence="3" id="KW-1185">Reference proteome</keyword>
<dbReference type="PANTHER" id="PTHR46599:SF3">
    <property type="entry name" value="PIGGYBAC TRANSPOSABLE ELEMENT-DERIVED PROTEIN 4"/>
    <property type="match status" value="1"/>
</dbReference>
<proteinExistence type="predicted"/>
<dbReference type="AlphaFoldDB" id="A0A9W6Y3N7"/>
<reference evidence="2" key="1">
    <citation type="submission" date="2023-04" db="EMBL/GenBank/DDBJ databases">
        <title>Phytophthora fragariaefolia NBRC 109709.</title>
        <authorList>
            <person name="Ichikawa N."/>
            <person name="Sato H."/>
            <person name="Tonouchi N."/>
        </authorList>
    </citation>
    <scope>NUCLEOTIDE SEQUENCE</scope>
    <source>
        <strain evidence="2">NBRC 109709</strain>
    </source>
</reference>
<evidence type="ECO:0000313" key="3">
    <source>
        <dbReference type="Proteomes" id="UP001165121"/>
    </source>
</evidence>
<dbReference type="EMBL" id="BSXT01002981">
    <property type="protein sequence ID" value="GMF51949.1"/>
    <property type="molecule type" value="Genomic_DNA"/>
</dbReference>
<comment type="caution">
    <text evidence="2">The sequence shown here is derived from an EMBL/GenBank/DDBJ whole genome shotgun (WGS) entry which is preliminary data.</text>
</comment>
<gene>
    <name evidence="2" type="ORF">Pfra01_002118000</name>
</gene>
<accession>A0A9W6Y3N7</accession>
<dbReference type="OrthoDB" id="128687at2759"/>
<name>A0A9W6Y3N7_9STRA</name>
<evidence type="ECO:0000313" key="2">
    <source>
        <dbReference type="EMBL" id="GMF51949.1"/>
    </source>
</evidence>